<keyword evidence="3" id="KW-0862">Zinc</keyword>
<keyword evidence="1" id="KW-0479">Metal-binding</keyword>
<keyword evidence="4" id="KW-0175">Coiled coil</keyword>
<sequence length="267" mass="30744">MEFVKLQCNICFSVAEIKNYFMQPIDRLTMIPVLELDTCKHQLCSMCIRKIRKRKKIPCPLCRVESLHFNVYSINRNVVDVIKCSVTSVAQWNKINDNFDAASLASVLFEKSLLDDAEDSNNVANSDDTMLSESQAILKKLQIDIAEQTQLNIKRQLDLNKLQQTSVFMQEKLDRIKNDYNNMHKSFKELQLKRISTEKALKSLNDDYAKLAAKNARLSNENKVLSNKNIELIKHKNLLQNEYTTLQSYKCITNATTITTNVTINVD</sequence>
<dbReference type="EMBL" id="MT501299">
    <property type="protein sequence ID" value="QXI73265.1"/>
    <property type="molecule type" value="Genomic_DNA"/>
</dbReference>
<gene>
    <name evidence="6" type="primary">cg30</name>
</gene>
<keyword evidence="2" id="KW-0863">Zinc-finger</keyword>
<dbReference type="InterPro" id="IPR013083">
    <property type="entry name" value="Znf_RING/FYVE/PHD"/>
</dbReference>
<dbReference type="InterPro" id="IPR017907">
    <property type="entry name" value="Znf_RING_CS"/>
</dbReference>
<evidence type="ECO:0000259" key="5">
    <source>
        <dbReference type="SMART" id="SM00184"/>
    </source>
</evidence>
<dbReference type="InterPro" id="IPR001841">
    <property type="entry name" value="Znf_RING"/>
</dbReference>
<name>A0A8F5AK90_NPVBM</name>
<dbReference type="Pfam" id="PF00097">
    <property type="entry name" value="zf-C3HC4"/>
    <property type="match status" value="1"/>
</dbReference>
<dbReference type="PROSITE" id="PS00518">
    <property type="entry name" value="ZF_RING_1"/>
    <property type="match status" value="1"/>
</dbReference>
<evidence type="ECO:0000313" key="6">
    <source>
        <dbReference type="EMBL" id="QXI73265.1"/>
    </source>
</evidence>
<reference evidence="6" key="1">
    <citation type="submission" date="2020-05" db="EMBL/GenBank/DDBJ databases">
        <authorList>
            <person name="Xu G."/>
            <person name="Xiong Y."/>
            <person name="Gong T."/>
            <person name="Shi Y."/>
            <person name="Liu X."/>
            <person name="Liu S."/>
            <person name="Xiao F."/>
            <person name="Zhang Y."/>
            <person name="Ran X."/>
            <person name="Xiao D."/>
        </authorList>
    </citation>
    <scope>NUCLEOTIDE SEQUENCE</scope>
    <source>
        <strain evidence="6">Baoshan</strain>
    </source>
</reference>
<evidence type="ECO:0000256" key="1">
    <source>
        <dbReference type="ARBA" id="ARBA00022723"/>
    </source>
</evidence>
<protein>
    <submittedName>
        <fullName evidence="6">CG30</fullName>
    </submittedName>
</protein>
<evidence type="ECO:0000256" key="2">
    <source>
        <dbReference type="ARBA" id="ARBA00022771"/>
    </source>
</evidence>
<evidence type="ECO:0000256" key="3">
    <source>
        <dbReference type="ARBA" id="ARBA00022833"/>
    </source>
</evidence>
<feature type="domain" description="RING-type" evidence="5">
    <location>
        <begin position="8"/>
        <end position="62"/>
    </location>
</feature>
<dbReference type="InterPro" id="IPR018957">
    <property type="entry name" value="Znf_C3HC4_RING-type"/>
</dbReference>
<feature type="coiled-coil region" evidence="4">
    <location>
        <begin position="159"/>
        <end position="228"/>
    </location>
</feature>
<dbReference type="GO" id="GO:0008270">
    <property type="term" value="F:zinc ion binding"/>
    <property type="evidence" value="ECO:0007669"/>
    <property type="project" value="UniProtKB-KW"/>
</dbReference>
<proteinExistence type="predicted"/>
<organism evidence="6">
    <name type="scientific">Bombyx mori nuclear polyhedrosis virus</name>
    <name type="common">BmNPV</name>
    <dbReference type="NCBI Taxonomy" id="271108"/>
    <lineage>
        <taxon>Viruses</taxon>
        <taxon>Viruses incertae sedis</taxon>
        <taxon>Naldaviricetes</taxon>
        <taxon>Lefavirales</taxon>
        <taxon>Baculoviridae</taxon>
        <taxon>Alphabaculovirus</taxon>
        <taxon>Alphabaculovirus bomori</taxon>
    </lineage>
</organism>
<dbReference type="SMART" id="SM00184">
    <property type="entry name" value="RING"/>
    <property type="match status" value="1"/>
</dbReference>
<dbReference type="Gene3D" id="3.30.40.10">
    <property type="entry name" value="Zinc/RING finger domain, C3HC4 (zinc finger)"/>
    <property type="match status" value="1"/>
</dbReference>
<dbReference type="SUPFAM" id="SSF57850">
    <property type="entry name" value="RING/U-box"/>
    <property type="match status" value="1"/>
</dbReference>
<accession>A0A8F5AK90</accession>
<evidence type="ECO:0000256" key="4">
    <source>
        <dbReference type="SAM" id="Coils"/>
    </source>
</evidence>
<organismHost>
    <name type="scientific">Bombyx mori</name>
    <name type="common">Silk moth</name>
    <dbReference type="NCBI Taxonomy" id="7091"/>
</organismHost>